<evidence type="ECO:0000256" key="1">
    <source>
        <dbReference type="SAM" id="Phobius"/>
    </source>
</evidence>
<accession>A0A124H0Z1</accession>
<gene>
    <name evidence="2" type="ORF">AQI70_17275</name>
</gene>
<dbReference type="STRING" id="146536.AQI70_17275"/>
<reference evidence="2 3" key="1">
    <citation type="submission" date="2015-10" db="EMBL/GenBank/DDBJ databases">
        <title>Draft genome sequence of Streptomyces curacoi DSM 40107, type strain for the species Streptomyces curacoi.</title>
        <authorList>
            <person name="Ruckert C."/>
            <person name="Winkler A."/>
            <person name="Kalinowski J."/>
            <person name="Kampfer P."/>
            <person name="Glaeser S."/>
        </authorList>
    </citation>
    <scope>NUCLEOTIDE SEQUENCE [LARGE SCALE GENOMIC DNA]</scope>
    <source>
        <strain evidence="2 3">DSM 40107</strain>
    </source>
</reference>
<evidence type="ECO:0000313" key="3">
    <source>
        <dbReference type="Proteomes" id="UP000054024"/>
    </source>
</evidence>
<name>A0A124H0Z1_9ACTN</name>
<protein>
    <recommendedName>
        <fullName evidence="4">Integral membrane protein</fullName>
    </recommendedName>
</protein>
<proteinExistence type="predicted"/>
<feature type="transmembrane region" description="Helical" evidence="1">
    <location>
        <begin position="12"/>
        <end position="32"/>
    </location>
</feature>
<keyword evidence="1" id="KW-1133">Transmembrane helix</keyword>
<dbReference type="AlphaFoldDB" id="A0A124H0Z1"/>
<sequence length="116" mass="11970">MPGSVRAAQIVIWVMAASGLLFTFVVAAASGAEASGRFFSSFLLTVPLTILAFQYPRAGNGVRVASIVLAGVQIVFGLGSLANRNPGGLIALAGAITVVVLLAQSAASQWFRRPRP</sequence>
<feature type="transmembrane region" description="Helical" evidence="1">
    <location>
        <begin position="88"/>
        <end position="107"/>
    </location>
</feature>
<dbReference type="EMBL" id="LMWJ01000013">
    <property type="protein sequence ID" value="KUM74598.1"/>
    <property type="molecule type" value="Genomic_DNA"/>
</dbReference>
<comment type="caution">
    <text evidence="2">The sequence shown here is derived from an EMBL/GenBank/DDBJ whole genome shotgun (WGS) entry which is preliminary data.</text>
</comment>
<evidence type="ECO:0000313" key="2">
    <source>
        <dbReference type="EMBL" id="KUM74598.1"/>
    </source>
</evidence>
<evidence type="ECO:0008006" key="4">
    <source>
        <dbReference type="Google" id="ProtNLM"/>
    </source>
</evidence>
<feature type="transmembrane region" description="Helical" evidence="1">
    <location>
        <begin position="38"/>
        <end position="55"/>
    </location>
</feature>
<keyword evidence="3" id="KW-1185">Reference proteome</keyword>
<keyword evidence="1" id="KW-0812">Transmembrane</keyword>
<dbReference type="Proteomes" id="UP000054024">
    <property type="component" value="Unassembled WGS sequence"/>
</dbReference>
<feature type="transmembrane region" description="Helical" evidence="1">
    <location>
        <begin position="62"/>
        <end position="82"/>
    </location>
</feature>
<keyword evidence="1" id="KW-0472">Membrane</keyword>
<organism evidence="2 3">
    <name type="scientific">Streptomyces curacoi</name>
    <dbReference type="NCBI Taxonomy" id="146536"/>
    <lineage>
        <taxon>Bacteria</taxon>
        <taxon>Bacillati</taxon>
        <taxon>Actinomycetota</taxon>
        <taxon>Actinomycetes</taxon>
        <taxon>Kitasatosporales</taxon>
        <taxon>Streptomycetaceae</taxon>
        <taxon>Streptomyces</taxon>
    </lineage>
</organism>